<dbReference type="InterPro" id="IPR036599">
    <property type="entry name" value="DNA_ligase_N_sf"/>
</dbReference>
<dbReference type="CDD" id="cd07903">
    <property type="entry name" value="Adenylation_DNA_ligase_IV"/>
    <property type="match status" value="1"/>
</dbReference>
<evidence type="ECO:0000256" key="3">
    <source>
        <dbReference type="ARBA" id="ARBA00007572"/>
    </source>
</evidence>
<feature type="compositionally biased region" description="Acidic residues" evidence="17">
    <location>
        <begin position="852"/>
        <end position="870"/>
    </location>
</feature>
<dbReference type="Pfam" id="PF16589">
    <property type="entry name" value="BRCT_2"/>
    <property type="match status" value="2"/>
</dbReference>
<dbReference type="NCBIfam" id="TIGR00574">
    <property type="entry name" value="dnl1"/>
    <property type="match status" value="1"/>
</dbReference>
<keyword evidence="7 15" id="KW-0547">Nucleotide-binding</keyword>
<organism evidence="20 21">
    <name type="scientific">Kwoniella europaea PYCC6329</name>
    <dbReference type="NCBI Taxonomy" id="1423913"/>
    <lineage>
        <taxon>Eukaryota</taxon>
        <taxon>Fungi</taxon>
        <taxon>Dikarya</taxon>
        <taxon>Basidiomycota</taxon>
        <taxon>Agaricomycotina</taxon>
        <taxon>Tremellomycetes</taxon>
        <taxon>Tremellales</taxon>
        <taxon>Cryptococcaceae</taxon>
        <taxon>Kwoniella</taxon>
    </lineage>
</organism>
<dbReference type="Gene3D" id="1.10.3260.10">
    <property type="entry name" value="DNA ligase, ATP-dependent, N-terminal domain"/>
    <property type="match status" value="1"/>
</dbReference>
<dbReference type="CDD" id="cd18435">
    <property type="entry name" value="BRCT_BRC1_like_rpt1"/>
    <property type="match status" value="1"/>
</dbReference>
<feature type="domain" description="BRCT" evidence="19">
    <location>
        <begin position="974"/>
        <end position="1084"/>
    </location>
</feature>
<dbReference type="AlphaFoldDB" id="A0AAX4KUH6"/>
<proteinExistence type="inferred from homology"/>
<name>A0AAX4KUH6_9TREE</name>
<feature type="compositionally biased region" description="Pro residues" evidence="17">
    <location>
        <begin position="32"/>
        <end position="44"/>
    </location>
</feature>
<evidence type="ECO:0000256" key="6">
    <source>
        <dbReference type="ARBA" id="ARBA00022737"/>
    </source>
</evidence>
<dbReference type="InterPro" id="IPR012309">
    <property type="entry name" value="DNA_ligase_ATP-dep_C"/>
</dbReference>
<keyword evidence="4 15" id="KW-0436">Ligase</keyword>
<dbReference type="GO" id="GO:0003677">
    <property type="term" value="F:DNA binding"/>
    <property type="evidence" value="ECO:0007669"/>
    <property type="project" value="InterPro"/>
</dbReference>
<evidence type="ECO:0000256" key="9">
    <source>
        <dbReference type="ARBA" id="ARBA00022840"/>
    </source>
</evidence>
<dbReference type="SMART" id="SM00292">
    <property type="entry name" value="BRCT"/>
    <property type="match status" value="2"/>
</dbReference>
<sequence>MDRTRYHKHPLPPGPTSSQLDPDDDLLAAPPASQPEPPQEPPPTTLEKPADCVNIYPTPHFSLLCTMMDRLRTEEASKRRDILRRFMDLWRIKVGNDLYPLIRLLLPDRDRERPVYNLKEAMLAKCYIEVLGLDRHSEAAMRLIKWKQPVDGKAESHSGDFARVCYYEIAARSTVEQGQLSIDAVNILLDQLAQGRLKQQEYVPILRKINQQCTAAEQEWIIRIILKDLRISIKEKGVFGCFHPDAGDLFNVCSDLKRVCWTLYKPEKRLEKHQANIELFRSFLPQLCYRSPSSSHEAIARLIGGPTTEFIMEEKLDGERMQLHMRGSGAQWFYCSRKAKDYTYLYGAHIGEGSLTQHIAGAFQDGVRNIILDGEMLVWDPILEKYVAFGTLKTAAGDRVNDENAPRPCFKIFDILYLNDRCLTHKRLSERKRLMRSDRIFRNIDEYKGRLEYAEEHRGKNGKDIRAMLERILESRGEGLVVKKADAIYQTNSRGADWIKVKPEYSDQMGENLDLLVLGGWWGKGGRTGKISSLLCGLRVQQDDDGTGTKPEFSTFCSVGSGMSYEDYEWILNKHKNHWKNFDRANPPSWLRLGQIGLDDKPDVYIEPENSFVVEVKASEIVPAIANYGCGYTLRFPRCRYIYFDKASRDHPTGDDSQDRDMWNCNSSGENPANGRTEFMALLNKPKKRYADAEGGSLRKKRKVVTRKAIQLMTSTRGQKLSDDQVESNIFGGFTFYIPKGTAQHPKQDLEALVHKHGGEFTQAQLSDMSALVISPDEKNPLVRAQIRKGVTVIKPKWIFESIERRRPLPMLEELLVFASEEAKDDRYFGKTLAEIDKMTLVRDRGGSNGLDGEEDEAEEVENDYDQEDDMAQHEHEANKTVEQVKMEEEWGLRRSPSPVSSKPTSRATSRAASPDESDTDDERYNEYKEEEEENDSHESSPAALEDSRLLPVRGADIAEDAGMGEDSSAMNYDEDSIFNHLVFYIDTPDNATKNGLGPSTPHAQAAERLQQAEKLLRENGGKIVKDINDRKLTHIIMDDEDSGRYAEIVKTTALPKRKHIVLPSWVIECVDEETLMNEDGHKPK</sequence>
<accession>A0AAX4KUH6</accession>
<feature type="region of interest" description="Disordered" evidence="17">
    <location>
        <begin position="1"/>
        <end position="51"/>
    </location>
</feature>
<evidence type="ECO:0000313" key="20">
    <source>
        <dbReference type="EMBL" id="WWD08963.1"/>
    </source>
</evidence>
<keyword evidence="21" id="KW-1185">Reference proteome</keyword>
<gene>
    <name evidence="20" type="ORF">V865_007078</name>
</gene>
<dbReference type="GeneID" id="91105879"/>
<dbReference type="InterPro" id="IPR012340">
    <property type="entry name" value="NA-bd_OB-fold"/>
</dbReference>
<dbReference type="Gene3D" id="3.40.50.10190">
    <property type="entry name" value="BRCT domain"/>
    <property type="match status" value="2"/>
</dbReference>
<dbReference type="Gene3D" id="2.40.50.140">
    <property type="entry name" value="Nucleic acid-binding proteins"/>
    <property type="match status" value="1"/>
</dbReference>
<comment type="similarity">
    <text evidence="3 16">Belongs to the ATP-dependent DNA ligase family.</text>
</comment>
<keyword evidence="11 15" id="KW-0233">DNA recombination</keyword>
<dbReference type="PROSITE" id="PS00697">
    <property type="entry name" value="DNA_LIGASE_A1"/>
    <property type="match status" value="1"/>
</dbReference>
<dbReference type="PROSITE" id="PS50160">
    <property type="entry name" value="DNA_LIGASE_A3"/>
    <property type="match status" value="1"/>
</dbReference>
<evidence type="ECO:0000256" key="16">
    <source>
        <dbReference type="RuleBase" id="RU004196"/>
    </source>
</evidence>
<evidence type="ECO:0000256" key="14">
    <source>
        <dbReference type="ARBA" id="ARBA00034003"/>
    </source>
</evidence>
<evidence type="ECO:0000256" key="17">
    <source>
        <dbReference type="SAM" id="MobiDB-lite"/>
    </source>
</evidence>
<dbReference type="GO" id="GO:0006310">
    <property type="term" value="P:DNA recombination"/>
    <property type="evidence" value="ECO:0007669"/>
    <property type="project" value="UniProtKB-KW"/>
</dbReference>
<dbReference type="PROSITE" id="PS00333">
    <property type="entry name" value="DNA_LIGASE_A2"/>
    <property type="match status" value="1"/>
</dbReference>
<dbReference type="KEGG" id="ker:91105879"/>
<dbReference type="Proteomes" id="UP001358614">
    <property type="component" value="Chromosome 2"/>
</dbReference>
<dbReference type="SUPFAM" id="SSF52113">
    <property type="entry name" value="BRCT domain"/>
    <property type="match status" value="2"/>
</dbReference>
<evidence type="ECO:0000256" key="10">
    <source>
        <dbReference type="ARBA" id="ARBA00022842"/>
    </source>
</evidence>
<feature type="domain" description="BRCT" evidence="19">
    <location>
        <begin position="726"/>
        <end position="816"/>
    </location>
</feature>
<evidence type="ECO:0000259" key="19">
    <source>
        <dbReference type="PROSITE" id="PS50172"/>
    </source>
</evidence>
<dbReference type="InterPro" id="IPR001357">
    <property type="entry name" value="BRCT_dom"/>
</dbReference>
<dbReference type="InterPro" id="IPR012308">
    <property type="entry name" value="DNA_ligase_ATP-dep_N"/>
</dbReference>
<evidence type="ECO:0000259" key="18">
    <source>
        <dbReference type="PROSITE" id="PS50160"/>
    </source>
</evidence>
<feature type="compositionally biased region" description="Basic residues" evidence="17">
    <location>
        <begin position="1"/>
        <end position="10"/>
    </location>
</feature>
<evidence type="ECO:0000256" key="7">
    <source>
        <dbReference type="ARBA" id="ARBA00022741"/>
    </source>
</evidence>
<dbReference type="GO" id="GO:0003910">
    <property type="term" value="F:DNA ligase (ATP) activity"/>
    <property type="evidence" value="ECO:0007669"/>
    <property type="project" value="UniProtKB-EC"/>
</dbReference>
<dbReference type="InterPro" id="IPR044125">
    <property type="entry name" value="Adenylation_DNA_ligase_IV"/>
</dbReference>
<evidence type="ECO:0000313" key="21">
    <source>
        <dbReference type="Proteomes" id="UP001358614"/>
    </source>
</evidence>
<keyword evidence="5" id="KW-0479">Metal-binding</keyword>
<dbReference type="CDD" id="cd07968">
    <property type="entry name" value="OBF_DNA_ligase_IV"/>
    <property type="match status" value="1"/>
</dbReference>
<dbReference type="PANTHER" id="PTHR45997">
    <property type="entry name" value="DNA LIGASE 4"/>
    <property type="match status" value="1"/>
</dbReference>
<comment type="catalytic activity">
    <reaction evidence="14 15">
        <text>ATP + (deoxyribonucleotide)n-3'-hydroxyl + 5'-phospho-(deoxyribonucleotide)m = (deoxyribonucleotide)n+m + AMP + diphosphate.</text>
        <dbReference type="EC" id="6.5.1.1"/>
    </reaction>
</comment>
<feature type="domain" description="ATP-dependent DNA ligase family profile" evidence="18">
    <location>
        <begin position="401"/>
        <end position="540"/>
    </location>
</feature>
<evidence type="ECO:0000256" key="8">
    <source>
        <dbReference type="ARBA" id="ARBA00022763"/>
    </source>
</evidence>
<comment type="subcellular location">
    <subcellularLocation>
        <location evidence="2">Nucleus</location>
    </subcellularLocation>
</comment>
<dbReference type="EMBL" id="CP144090">
    <property type="protein sequence ID" value="WWD08963.1"/>
    <property type="molecule type" value="Genomic_DNA"/>
</dbReference>
<dbReference type="GO" id="GO:0071897">
    <property type="term" value="P:DNA biosynthetic process"/>
    <property type="evidence" value="ECO:0007669"/>
    <property type="project" value="InterPro"/>
</dbReference>
<dbReference type="Pfam" id="PF01068">
    <property type="entry name" value="DNA_ligase_A_M"/>
    <property type="match status" value="1"/>
</dbReference>
<dbReference type="PANTHER" id="PTHR45997:SF1">
    <property type="entry name" value="DNA LIGASE 4"/>
    <property type="match status" value="1"/>
</dbReference>
<dbReference type="GO" id="GO:0006303">
    <property type="term" value="P:double-strand break repair via nonhomologous end joining"/>
    <property type="evidence" value="ECO:0007669"/>
    <property type="project" value="TreeGrafter"/>
</dbReference>
<dbReference type="InterPro" id="IPR016059">
    <property type="entry name" value="DNA_ligase_ATP-dep_CS"/>
</dbReference>
<keyword evidence="8 15" id="KW-0227">DNA damage</keyword>
<evidence type="ECO:0000256" key="5">
    <source>
        <dbReference type="ARBA" id="ARBA00022723"/>
    </source>
</evidence>
<dbReference type="InterPro" id="IPR029710">
    <property type="entry name" value="LIG4"/>
</dbReference>
<keyword evidence="6" id="KW-0677">Repeat</keyword>
<dbReference type="SUPFAM" id="SSF56091">
    <property type="entry name" value="DNA ligase/mRNA capping enzyme, catalytic domain"/>
    <property type="match status" value="1"/>
</dbReference>
<dbReference type="RefSeq" id="XP_066086930.1">
    <property type="nucleotide sequence ID" value="XM_066230833.1"/>
</dbReference>
<dbReference type="EC" id="6.5.1.1" evidence="15"/>
<feature type="compositionally biased region" description="Basic and acidic residues" evidence="17">
    <location>
        <begin position="871"/>
        <end position="893"/>
    </location>
</feature>
<dbReference type="InterPro" id="IPR036420">
    <property type="entry name" value="BRCT_dom_sf"/>
</dbReference>
<keyword evidence="13" id="KW-0539">Nucleus</keyword>
<evidence type="ECO:0000256" key="1">
    <source>
        <dbReference type="ARBA" id="ARBA00001946"/>
    </source>
</evidence>
<evidence type="ECO:0000256" key="2">
    <source>
        <dbReference type="ARBA" id="ARBA00004123"/>
    </source>
</evidence>
<keyword evidence="10" id="KW-0460">Magnesium</keyword>
<comment type="cofactor">
    <cofactor evidence="1">
        <name>Mg(2+)</name>
        <dbReference type="ChEBI" id="CHEBI:18420"/>
    </cofactor>
</comment>
<keyword evidence="9 15" id="KW-0067">ATP-binding</keyword>
<dbReference type="Pfam" id="PF04675">
    <property type="entry name" value="DNA_ligase_A_N"/>
    <property type="match status" value="1"/>
</dbReference>
<feature type="compositionally biased region" description="Polar residues" evidence="17">
    <location>
        <begin position="898"/>
        <end position="912"/>
    </location>
</feature>
<keyword evidence="12 15" id="KW-0234">DNA repair</keyword>
<evidence type="ECO:0000256" key="15">
    <source>
        <dbReference type="RuleBase" id="RU000617"/>
    </source>
</evidence>
<dbReference type="Pfam" id="PF04679">
    <property type="entry name" value="DNA_ligase_A_C"/>
    <property type="match status" value="1"/>
</dbReference>
<dbReference type="SUPFAM" id="SSF50249">
    <property type="entry name" value="Nucleic acid-binding proteins"/>
    <property type="match status" value="1"/>
</dbReference>
<dbReference type="GO" id="GO:0046872">
    <property type="term" value="F:metal ion binding"/>
    <property type="evidence" value="ECO:0007669"/>
    <property type="project" value="UniProtKB-KW"/>
</dbReference>
<reference evidence="20 21" key="1">
    <citation type="submission" date="2024-01" db="EMBL/GenBank/DDBJ databases">
        <title>Comparative genomics of Cryptococcus and Kwoniella reveals pathogenesis evolution and contrasting modes of karyotype evolution via chromosome fusion or intercentromeric recombination.</title>
        <authorList>
            <person name="Coelho M.A."/>
            <person name="David-Palma M."/>
            <person name="Shea T."/>
            <person name="Bowers K."/>
            <person name="McGinley-Smith S."/>
            <person name="Mohammad A.W."/>
            <person name="Gnirke A."/>
            <person name="Yurkov A.M."/>
            <person name="Nowrousian M."/>
            <person name="Sun S."/>
            <person name="Cuomo C.A."/>
            <person name="Heitman J."/>
        </authorList>
    </citation>
    <scope>NUCLEOTIDE SEQUENCE [LARGE SCALE GENOMIC DNA]</scope>
    <source>
        <strain evidence="20 21">PYCC6329</strain>
    </source>
</reference>
<dbReference type="InterPro" id="IPR012310">
    <property type="entry name" value="DNA_ligase_ATP-dep_cent"/>
</dbReference>
<dbReference type="Gene3D" id="3.30.470.30">
    <property type="entry name" value="DNA ligase/mRNA capping enzyme"/>
    <property type="match status" value="1"/>
</dbReference>
<feature type="region of interest" description="Disordered" evidence="17">
    <location>
        <begin position="843"/>
        <end position="951"/>
    </location>
</feature>
<evidence type="ECO:0000256" key="13">
    <source>
        <dbReference type="ARBA" id="ARBA00023242"/>
    </source>
</evidence>
<dbReference type="PROSITE" id="PS50172">
    <property type="entry name" value="BRCT"/>
    <property type="match status" value="2"/>
</dbReference>
<protein>
    <recommendedName>
        <fullName evidence="15">DNA ligase</fullName>
        <ecNumber evidence="15">6.5.1.1</ecNumber>
    </recommendedName>
</protein>
<dbReference type="GO" id="GO:0005524">
    <property type="term" value="F:ATP binding"/>
    <property type="evidence" value="ECO:0007669"/>
    <property type="project" value="UniProtKB-KW"/>
</dbReference>
<evidence type="ECO:0000256" key="11">
    <source>
        <dbReference type="ARBA" id="ARBA00023172"/>
    </source>
</evidence>
<evidence type="ECO:0000256" key="12">
    <source>
        <dbReference type="ARBA" id="ARBA00023204"/>
    </source>
</evidence>
<dbReference type="InterPro" id="IPR000977">
    <property type="entry name" value="DNA_ligase_ATP-dep"/>
</dbReference>
<evidence type="ECO:0000256" key="4">
    <source>
        <dbReference type="ARBA" id="ARBA00022598"/>
    </source>
</evidence>
<dbReference type="GO" id="GO:0006297">
    <property type="term" value="P:nucleotide-excision repair, DNA gap filling"/>
    <property type="evidence" value="ECO:0007669"/>
    <property type="project" value="TreeGrafter"/>
</dbReference>
<dbReference type="GO" id="GO:0032807">
    <property type="term" value="C:DNA ligase IV complex"/>
    <property type="evidence" value="ECO:0007669"/>
    <property type="project" value="TreeGrafter"/>
</dbReference>